<organism evidence="1">
    <name type="scientific">Loa loa</name>
    <name type="common">Eye worm</name>
    <name type="synonym">Filaria loa</name>
    <dbReference type="NCBI Taxonomy" id="7209"/>
    <lineage>
        <taxon>Eukaryota</taxon>
        <taxon>Metazoa</taxon>
        <taxon>Ecdysozoa</taxon>
        <taxon>Nematoda</taxon>
        <taxon>Chromadorea</taxon>
        <taxon>Rhabditida</taxon>
        <taxon>Spirurina</taxon>
        <taxon>Spiruromorpha</taxon>
        <taxon>Filarioidea</taxon>
        <taxon>Onchocercidae</taxon>
        <taxon>Loa</taxon>
    </lineage>
</organism>
<dbReference type="AlphaFoldDB" id="A0A1S0TUB4"/>
<protein>
    <submittedName>
        <fullName evidence="1">Uncharacterized protein</fullName>
    </submittedName>
</protein>
<dbReference type="KEGG" id="loa:LOAG_08145"/>
<accession>A0A1S0TUB4</accession>
<feature type="non-terminal residue" evidence="1">
    <location>
        <position position="1"/>
    </location>
</feature>
<dbReference type="GeneID" id="9945569"/>
<proteinExistence type="predicted"/>
<reference evidence="1" key="1">
    <citation type="submission" date="2012-04" db="EMBL/GenBank/DDBJ databases">
        <title>The Genome Sequence of Loa loa.</title>
        <authorList>
            <consortium name="The Broad Institute Genome Sequencing Platform"/>
            <consortium name="Broad Institute Genome Sequencing Center for Infectious Disease"/>
            <person name="Nutman T.B."/>
            <person name="Fink D.L."/>
            <person name="Russ C."/>
            <person name="Young S."/>
            <person name="Zeng Q."/>
            <person name="Gargeya S."/>
            <person name="Alvarado L."/>
            <person name="Berlin A."/>
            <person name="Chapman S.B."/>
            <person name="Chen Z."/>
            <person name="Freedman E."/>
            <person name="Gellesch M."/>
            <person name="Goldberg J."/>
            <person name="Griggs A."/>
            <person name="Gujja S."/>
            <person name="Heilman E.R."/>
            <person name="Heiman D."/>
            <person name="Howarth C."/>
            <person name="Mehta T."/>
            <person name="Neiman D."/>
            <person name="Pearson M."/>
            <person name="Roberts A."/>
            <person name="Saif S."/>
            <person name="Shea T."/>
            <person name="Shenoy N."/>
            <person name="Sisk P."/>
            <person name="Stolte C."/>
            <person name="Sykes S."/>
            <person name="White J."/>
            <person name="Yandava C."/>
            <person name="Haas B."/>
            <person name="Henn M.R."/>
            <person name="Nusbaum C."/>
            <person name="Birren B."/>
        </authorList>
    </citation>
    <scope>NUCLEOTIDE SEQUENCE [LARGE SCALE GENOMIC DNA]</scope>
</reference>
<evidence type="ECO:0000313" key="1">
    <source>
        <dbReference type="EMBL" id="EFO20347.1"/>
    </source>
</evidence>
<dbReference type="EMBL" id="JH712147">
    <property type="protein sequence ID" value="EFO20347.1"/>
    <property type="molecule type" value="Genomic_DNA"/>
</dbReference>
<dbReference type="RefSeq" id="XP_003143725.1">
    <property type="nucleotide sequence ID" value="XM_003143677.1"/>
</dbReference>
<dbReference type="CTD" id="9945569"/>
<gene>
    <name evidence="1" type="ORF">LOAG_08145</name>
</gene>
<sequence length="128" mass="14868">IINNSLLSFEWSFDHTTEDERFHCLTKYPPVLPDIGKLNKVLVMTKYPPLLYKLAIFLAKINCFHLKTSTNRRSMITRLHINTLSISLTSSRMSRHCKTLNGVYSLNYSENNTSLECDFTTKIRSYSD</sequence>
<name>A0A1S0TUB4_LOALO</name>
<dbReference type="InParanoid" id="A0A1S0TUB4"/>